<dbReference type="Gene3D" id="3.30.565.10">
    <property type="entry name" value="Histidine kinase-like ATPase, C-terminal domain"/>
    <property type="match status" value="1"/>
</dbReference>
<keyword evidence="5" id="KW-0808">Transferase</keyword>
<evidence type="ECO:0000259" key="11">
    <source>
        <dbReference type="PROSITE" id="PS50110"/>
    </source>
</evidence>
<dbReference type="CDD" id="cd06225">
    <property type="entry name" value="HAMP"/>
    <property type="match status" value="1"/>
</dbReference>
<evidence type="ECO:0000256" key="8">
    <source>
        <dbReference type="SAM" id="Coils"/>
    </source>
</evidence>
<evidence type="ECO:0000256" key="1">
    <source>
        <dbReference type="ARBA" id="ARBA00000085"/>
    </source>
</evidence>
<dbReference type="PROSITE" id="PS50110">
    <property type="entry name" value="RESPONSE_REGULATORY"/>
    <property type="match status" value="1"/>
</dbReference>
<dbReference type="InterPro" id="IPR036890">
    <property type="entry name" value="HATPase_C_sf"/>
</dbReference>
<keyword evidence="14" id="KW-1185">Reference proteome</keyword>
<dbReference type="PANTHER" id="PTHR43065">
    <property type="entry name" value="SENSOR HISTIDINE KINASE"/>
    <property type="match status" value="1"/>
</dbReference>
<dbReference type="Gene3D" id="6.10.340.10">
    <property type="match status" value="1"/>
</dbReference>
<dbReference type="SUPFAM" id="SSF55874">
    <property type="entry name" value="ATPase domain of HSP90 chaperone/DNA topoisomerase II/histidine kinase"/>
    <property type="match status" value="1"/>
</dbReference>
<dbReference type="SUPFAM" id="SSF47384">
    <property type="entry name" value="Homodimeric domain of signal transducing histidine kinase"/>
    <property type="match status" value="1"/>
</dbReference>
<evidence type="ECO:0000259" key="12">
    <source>
        <dbReference type="PROSITE" id="PS50885"/>
    </source>
</evidence>
<evidence type="ECO:0000313" key="14">
    <source>
        <dbReference type="Proteomes" id="UP000606490"/>
    </source>
</evidence>
<dbReference type="SUPFAM" id="SSF158472">
    <property type="entry name" value="HAMP domain-like"/>
    <property type="match status" value="1"/>
</dbReference>
<dbReference type="SUPFAM" id="SSF52172">
    <property type="entry name" value="CheY-like"/>
    <property type="match status" value="1"/>
</dbReference>
<dbReference type="InterPro" id="IPR011006">
    <property type="entry name" value="CheY-like_superfamily"/>
</dbReference>
<dbReference type="Gene3D" id="3.30.450.20">
    <property type="entry name" value="PAS domain"/>
    <property type="match status" value="1"/>
</dbReference>
<dbReference type="PROSITE" id="PS50885">
    <property type="entry name" value="HAMP"/>
    <property type="match status" value="1"/>
</dbReference>
<keyword evidence="4 7" id="KW-0597">Phosphoprotein</keyword>
<comment type="caution">
    <text evidence="13">The sequence shown here is derived from an EMBL/GenBank/DDBJ whole genome shotgun (WGS) entry which is preliminary data.</text>
</comment>
<dbReference type="EC" id="2.7.13.3" evidence="3"/>
<comment type="subcellular location">
    <subcellularLocation>
        <location evidence="2">Membrane</location>
    </subcellularLocation>
</comment>
<dbReference type="PROSITE" id="PS50109">
    <property type="entry name" value="HIS_KIN"/>
    <property type="match status" value="1"/>
</dbReference>
<dbReference type="InterPro" id="IPR003661">
    <property type="entry name" value="HisK_dim/P_dom"/>
</dbReference>
<evidence type="ECO:0000256" key="5">
    <source>
        <dbReference type="ARBA" id="ARBA00022679"/>
    </source>
</evidence>
<dbReference type="Gene3D" id="1.10.287.130">
    <property type="match status" value="1"/>
</dbReference>
<feature type="region of interest" description="Disordered" evidence="9">
    <location>
        <begin position="630"/>
        <end position="651"/>
    </location>
</feature>
<dbReference type="EMBL" id="JAEUXJ010000008">
    <property type="protein sequence ID" value="MBL6457332.1"/>
    <property type="molecule type" value="Genomic_DNA"/>
</dbReference>
<dbReference type="InterPro" id="IPR003594">
    <property type="entry name" value="HATPase_dom"/>
</dbReference>
<proteinExistence type="predicted"/>
<evidence type="ECO:0000256" key="2">
    <source>
        <dbReference type="ARBA" id="ARBA00004370"/>
    </source>
</evidence>
<evidence type="ECO:0000256" key="9">
    <source>
        <dbReference type="SAM" id="MobiDB-lite"/>
    </source>
</evidence>
<gene>
    <name evidence="13" type="ORF">JMJ55_18520</name>
</gene>
<comment type="catalytic activity">
    <reaction evidence="1">
        <text>ATP + protein L-histidine = ADP + protein N-phospho-L-histidine.</text>
        <dbReference type="EC" id="2.7.13.3"/>
    </reaction>
</comment>
<dbReference type="PANTHER" id="PTHR43065:SF49">
    <property type="entry name" value="HISTIDINE KINASE"/>
    <property type="match status" value="1"/>
</dbReference>
<feature type="domain" description="Histidine kinase" evidence="10">
    <location>
        <begin position="409"/>
        <end position="628"/>
    </location>
</feature>
<feature type="coiled-coil region" evidence="8">
    <location>
        <begin position="345"/>
        <end position="393"/>
    </location>
</feature>
<evidence type="ECO:0000313" key="13">
    <source>
        <dbReference type="EMBL" id="MBL6457332.1"/>
    </source>
</evidence>
<name>A0ABS1V6T6_9PROT</name>
<dbReference type="SMART" id="SM00388">
    <property type="entry name" value="HisKA"/>
    <property type="match status" value="1"/>
</dbReference>
<dbReference type="PRINTS" id="PR00344">
    <property type="entry name" value="BCTRLSENSOR"/>
</dbReference>
<evidence type="ECO:0000256" key="7">
    <source>
        <dbReference type="PROSITE-ProRule" id="PRU00169"/>
    </source>
</evidence>
<keyword evidence="6" id="KW-0418">Kinase</keyword>
<dbReference type="SMART" id="SM00387">
    <property type="entry name" value="HATPase_c"/>
    <property type="match status" value="1"/>
</dbReference>
<dbReference type="InterPro" id="IPR005467">
    <property type="entry name" value="His_kinase_dom"/>
</dbReference>
<evidence type="ECO:0000259" key="10">
    <source>
        <dbReference type="PROSITE" id="PS50109"/>
    </source>
</evidence>
<reference evidence="13 14" key="1">
    <citation type="submission" date="2021-01" db="EMBL/GenBank/DDBJ databases">
        <title>Belnapia mucosa sp. nov. and Belnapia arida sp. nov., isolated from the Tabernas Desert (Almeria, Spain).</title>
        <authorList>
            <person name="Molina-Menor E."/>
            <person name="Vidal-Verdu A."/>
            <person name="Calonge A."/>
            <person name="Satari L."/>
            <person name="Pereto Magraner J."/>
            <person name="Porcar Miralles M."/>
        </authorList>
    </citation>
    <scope>NUCLEOTIDE SEQUENCE [LARGE SCALE GENOMIC DNA]</scope>
    <source>
        <strain evidence="13 14">T6</strain>
    </source>
</reference>
<evidence type="ECO:0000256" key="4">
    <source>
        <dbReference type="ARBA" id="ARBA00022553"/>
    </source>
</evidence>
<accession>A0ABS1V6T6</accession>
<dbReference type="RefSeq" id="WP_202827078.1">
    <property type="nucleotide sequence ID" value="NZ_JAEUXJ010000008.1"/>
</dbReference>
<dbReference type="InterPro" id="IPR004358">
    <property type="entry name" value="Sig_transdc_His_kin-like_C"/>
</dbReference>
<dbReference type="InterPro" id="IPR036097">
    <property type="entry name" value="HisK_dim/P_sf"/>
</dbReference>
<dbReference type="SMART" id="SM00304">
    <property type="entry name" value="HAMP"/>
    <property type="match status" value="1"/>
</dbReference>
<feature type="domain" description="Response regulatory" evidence="11">
    <location>
        <begin position="653"/>
        <end position="770"/>
    </location>
</feature>
<dbReference type="SMART" id="SM00448">
    <property type="entry name" value="REC"/>
    <property type="match status" value="1"/>
</dbReference>
<dbReference type="InterPro" id="IPR001789">
    <property type="entry name" value="Sig_transdc_resp-reg_receiver"/>
</dbReference>
<dbReference type="Pfam" id="PF02518">
    <property type="entry name" value="HATPase_c"/>
    <property type="match status" value="1"/>
</dbReference>
<protein>
    <recommendedName>
        <fullName evidence="3">histidine kinase</fullName>
        <ecNumber evidence="3">2.7.13.3</ecNumber>
    </recommendedName>
</protein>
<feature type="modified residue" description="4-aspartylphosphate" evidence="7">
    <location>
        <position position="703"/>
    </location>
</feature>
<keyword evidence="8" id="KW-0175">Coiled coil</keyword>
<evidence type="ECO:0000256" key="6">
    <source>
        <dbReference type="ARBA" id="ARBA00022777"/>
    </source>
</evidence>
<dbReference type="Proteomes" id="UP000606490">
    <property type="component" value="Unassembled WGS sequence"/>
</dbReference>
<dbReference type="InterPro" id="IPR003660">
    <property type="entry name" value="HAMP_dom"/>
</dbReference>
<feature type="domain" description="HAMP" evidence="12">
    <location>
        <begin position="300"/>
        <end position="353"/>
    </location>
</feature>
<dbReference type="Gene3D" id="3.40.50.2300">
    <property type="match status" value="1"/>
</dbReference>
<organism evidence="13 14">
    <name type="scientific">Belnapia mucosa</name>
    <dbReference type="NCBI Taxonomy" id="2804532"/>
    <lineage>
        <taxon>Bacteria</taxon>
        <taxon>Pseudomonadati</taxon>
        <taxon>Pseudomonadota</taxon>
        <taxon>Alphaproteobacteria</taxon>
        <taxon>Acetobacterales</taxon>
        <taxon>Roseomonadaceae</taxon>
        <taxon>Belnapia</taxon>
    </lineage>
</organism>
<evidence type="ECO:0000256" key="3">
    <source>
        <dbReference type="ARBA" id="ARBA00012438"/>
    </source>
</evidence>
<dbReference type="Pfam" id="PF00072">
    <property type="entry name" value="Response_reg"/>
    <property type="match status" value="1"/>
</dbReference>
<sequence>MRISNRLLLIIALCLLPTLALQLILGWTQWAERREQIGTLAIRQAELLAGNVASIAEGARILLGAAAEFRQVRILGADCGARLTALRDHAPGFAFIALLDGGGRVRCASDPTLQTLGERPDWAPAERPAGFTAGRFTRAAGFPGGLLPFYLPVVPGSDQGEGMLVAALDLGWLSDYLIGLKRSGSSLLAAGVLTVADADGAILARDQRHAEFVGQRFPPAAEPLLRASRPGALRLRSLDGTQRIVAMTPPTPASYNLGATVGFSEPELIGDLERALARGALLLGLVAVVAFVLTRLIARRFIENPTAALLAVARRWGAGELSARAPEGNRKSEFGQIGAAWNTMAAQLQRREEELRGHADALEARVEERTRELRAANDRLQREIEERRLTEAALFQAQKMQAVGQLAGGIAHDFNNVLQAVLGGIGLIRRRAGNAEAIQRLSGMVEEAARRGESITRRLLAFSRREELRATVLDVGALLTGLREVLAATLGGRIRVRADVPPDLPPLLADRGQLETVLVNLATNARDAMPGGGTLTLCAEAVRIEAEARGLKPGDYLLLRIADTGEGMSPDVLARAAEPFFTTKPLGQGTGLGLAMAQGFAQGSGGAMAIESRPGEGTVISLWLPAAQAEEAASPPPVPAPARPEASAPRSRRVLLVDDDAVVREVLATQLADAGHAVTERPDAGSALALIEAGERFDLLVTDLAMPGMDGLGLIRAAQGRWPGLPAILLTGYAGDAAMQALGTEAPGRFLLLRKPVTGAELLDRVAAALDGR</sequence>